<dbReference type="EMBL" id="MFJK01000014">
    <property type="protein sequence ID" value="OGG18471.1"/>
    <property type="molecule type" value="Genomic_DNA"/>
</dbReference>
<gene>
    <name evidence="2" type="ORF">A2721_01640</name>
</gene>
<proteinExistence type="inferred from homology"/>
<accession>A0A1F6A1B0</accession>
<evidence type="ECO:0000313" key="2">
    <source>
        <dbReference type="EMBL" id="OGG18471.1"/>
    </source>
</evidence>
<dbReference type="STRING" id="1798381.A2721_01640"/>
<evidence type="ECO:0000256" key="1">
    <source>
        <dbReference type="ARBA" id="ARBA00009981"/>
    </source>
</evidence>
<dbReference type="NCBIfam" id="TIGR01552">
    <property type="entry name" value="phd_fam"/>
    <property type="match status" value="1"/>
</dbReference>
<dbReference type="InterPro" id="IPR036165">
    <property type="entry name" value="YefM-like_sf"/>
</dbReference>
<sequence length="86" mass="9859">MPNIVPITKARGELGNLAESVSGEKYVLLTREGKPIVALVDPKYLAKLQADLARLYQKTYIDPQFLPYTREFSDMEVSEWLEEDKK</sequence>
<reference evidence="2 3" key="1">
    <citation type="journal article" date="2016" name="Nat. Commun.">
        <title>Thousands of microbial genomes shed light on interconnected biogeochemical processes in an aquifer system.</title>
        <authorList>
            <person name="Anantharaman K."/>
            <person name="Brown C.T."/>
            <person name="Hug L.A."/>
            <person name="Sharon I."/>
            <person name="Castelle C.J."/>
            <person name="Probst A.J."/>
            <person name="Thomas B.C."/>
            <person name="Singh A."/>
            <person name="Wilkins M.J."/>
            <person name="Karaoz U."/>
            <person name="Brodie E.L."/>
            <person name="Williams K.H."/>
            <person name="Hubbard S.S."/>
            <person name="Banfield J.F."/>
        </authorList>
    </citation>
    <scope>NUCLEOTIDE SEQUENCE [LARGE SCALE GENOMIC DNA]</scope>
</reference>
<name>A0A1F6A1B0_9BACT</name>
<dbReference type="SUPFAM" id="SSF143120">
    <property type="entry name" value="YefM-like"/>
    <property type="match status" value="1"/>
</dbReference>
<dbReference type="AlphaFoldDB" id="A0A1F6A1B0"/>
<dbReference type="Proteomes" id="UP000177871">
    <property type="component" value="Unassembled WGS sequence"/>
</dbReference>
<protein>
    <recommendedName>
        <fullName evidence="4">Antitoxin</fullName>
    </recommendedName>
</protein>
<organism evidence="2 3">
    <name type="scientific">Candidatus Gottesmanbacteria bacterium RIFCSPHIGHO2_01_FULL_47_48</name>
    <dbReference type="NCBI Taxonomy" id="1798381"/>
    <lineage>
        <taxon>Bacteria</taxon>
        <taxon>Candidatus Gottesmaniibacteriota</taxon>
    </lineage>
</organism>
<evidence type="ECO:0008006" key="4">
    <source>
        <dbReference type="Google" id="ProtNLM"/>
    </source>
</evidence>
<evidence type="ECO:0000313" key="3">
    <source>
        <dbReference type="Proteomes" id="UP000177871"/>
    </source>
</evidence>
<comment type="similarity">
    <text evidence="1">Belongs to the phD/YefM antitoxin family.</text>
</comment>
<dbReference type="Gene3D" id="3.40.1620.10">
    <property type="entry name" value="YefM-like domain"/>
    <property type="match status" value="1"/>
</dbReference>
<comment type="caution">
    <text evidence="2">The sequence shown here is derived from an EMBL/GenBank/DDBJ whole genome shotgun (WGS) entry which is preliminary data.</text>
</comment>